<sequence length="360" mass="39313">MAILGSRLCMLGVLSCEAKRRLEGCKKRVSKAAAASPAASASALAATCEICTSSASTGLVLLDRCLHEPTRAAATPGTEKGVLSTGVQRGINVARLPLQQGVFAWQGRRPHQSAKNCGRQMTFQILAARCSRRGGLILLQTPPVFHYFWAEGSSQRAPHRRQSHSEHTNAHRHLTTARQLQENLRTATSVLVNLFRALGVVGLPWLSQTACRMRDTASEFLRHEVVGMSVCRDTAYQRRMLTGASGGRAVIGSSKHDDMHACESGIPPPSRAWAVAKMFDNASSAVDRGYSGQQPFLSPNRLGGAATLRAKNDLDFTEQKKTNLELATVQATQGTAQDKDGACSRRVWWRPVKRANWRWM</sequence>
<dbReference type="AlphaFoldDB" id="A0A6A6C3S0"/>
<dbReference type="RefSeq" id="XP_033662462.1">
    <property type="nucleotide sequence ID" value="XM_033814046.1"/>
</dbReference>
<proteinExistence type="predicted"/>
<keyword evidence="3" id="KW-1185">Reference proteome</keyword>
<gene>
    <name evidence="2" type="ORF">M409DRAFT_58971</name>
</gene>
<accession>A0A6A6C3S0</accession>
<name>A0A6A6C3S0_ZASCE</name>
<dbReference type="GeneID" id="54567318"/>
<protein>
    <submittedName>
        <fullName evidence="2">Uncharacterized protein</fullName>
    </submittedName>
</protein>
<evidence type="ECO:0000313" key="2">
    <source>
        <dbReference type="EMBL" id="KAF2161573.1"/>
    </source>
</evidence>
<reference evidence="2" key="1">
    <citation type="journal article" date="2020" name="Stud. Mycol.">
        <title>101 Dothideomycetes genomes: a test case for predicting lifestyles and emergence of pathogens.</title>
        <authorList>
            <person name="Haridas S."/>
            <person name="Albert R."/>
            <person name="Binder M."/>
            <person name="Bloem J."/>
            <person name="Labutti K."/>
            <person name="Salamov A."/>
            <person name="Andreopoulos B."/>
            <person name="Baker S."/>
            <person name="Barry K."/>
            <person name="Bills G."/>
            <person name="Bluhm B."/>
            <person name="Cannon C."/>
            <person name="Castanera R."/>
            <person name="Culley D."/>
            <person name="Daum C."/>
            <person name="Ezra D."/>
            <person name="Gonzalez J."/>
            <person name="Henrissat B."/>
            <person name="Kuo A."/>
            <person name="Liang C."/>
            <person name="Lipzen A."/>
            <person name="Lutzoni F."/>
            <person name="Magnuson J."/>
            <person name="Mondo S."/>
            <person name="Nolan M."/>
            <person name="Ohm R."/>
            <person name="Pangilinan J."/>
            <person name="Park H.-J."/>
            <person name="Ramirez L."/>
            <person name="Alfaro M."/>
            <person name="Sun H."/>
            <person name="Tritt A."/>
            <person name="Yoshinaga Y."/>
            <person name="Zwiers L.-H."/>
            <person name="Turgeon B."/>
            <person name="Goodwin S."/>
            <person name="Spatafora J."/>
            <person name="Crous P."/>
            <person name="Grigoriev I."/>
        </authorList>
    </citation>
    <scope>NUCLEOTIDE SEQUENCE</scope>
    <source>
        <strain evidence="2">ATCC 36951</strain>
    </source>
</reference>
<organism evidence="2 3">
    <name type="scientific">Zasmidium cellare ATCC 36951</name>
    <dbReference type="NCBI Taxonomy" id="1080233"/>
    <lineage>
        <taxon>Eukaryota</taxon>
        <taxon>Fungi</taxon>
        <taxon>Dikarya</taxon>
        <taxon>Ascomycota</taxon>
        <taxon>Pezizomycotina</taxon>
        <taxon>Dothideomycetes</taxon>
        <taxon>Dothideomycetidae</taxon>
        <taxon>Mycosphaerellales</taxon>
        <taxon>Mycosphaerellaceae</taxon>
        <taxon>Zasmidium</taxon>
    </lineage>
</organism>
<evidence type="ECO:0000313" key="3">
    <source>
        <dbReference type="Proteomes" id="UP000799537"/>
    </source>
</evidence>
<dbReference type="Proteomes" id="UP000799537">
    <property type="component" value="Unassembled WGS sequence"/>
</dbReference>
<dbReference type="EMBL" id="ML993618">
    <property type="protein sequence ID" value="KAF2161573.1"/>
    <property type="molecule type" value="Genomic_DNA"/>
</dbReference>
<feature type="region of interest" description="Disordered" evidence="1">
    <location>
        <begin position="156"/>
        <end position="176"/>
    </location>
</feature>
<evidence type="ECO:0000256" key="1">
    <source>
        <dbReference type="SAM" id="MobiDB-lite"/>
    </source>
</evidence>